<evidence type="ECO:0000259" key="1">
    <source>
        <dbReference type="Pfam" id="PF13966"/>
    </source>
</evidence>
<protein>
    <recommendedName>
        <fullName evidence="1">Reverse transcriptase zinc-binding domain-containing protein</fullName>
    </recommendedName>
</protein>
<name>A0ABR0VT16_REHGL</name>
<dbReference type="PANTHER" id="PTHR33116">
    <property type="entry name" value="REVERSE TRANSCRIPTASE ZINC-BINDING DOMAIN-CONTAINING PROTEIN-RELATED-RELATED"/>
    <property type="match status" value="1"/>
</dbReference>
<dbReference type="Pfam" id="PF13966">
    <property type="entry name" value="zf-RVT"/>
    <property type="match status" value="1"/>
</dbReference>
<dbReference type="EMBL" id="JABTTQ020001001">
    <property type="protein sequence ID" value="KAK6136945.1"/>
    <property type="molecule type" value="Genomic_DNA"/>
</dbReference>
<dbReference type="PANTHER" id="PTHR33116:SF84">
    <property type="entry name" value="RNA-DIRECTED DNA POLYMERASE"/>
    <property type="match status" value="1"/>
</dbReference>
<accession>A0ABR0VT16</accession>
<organism evidence="2 3">
    <name type="scientific">Rehmannia glutinosa</name>
    <name type="common">Chinese foxglove</name>
    <dbReference type="NCBI Taxonomy" id="99300"/>
    <lineage>
        <taxon>Eukaryota</taxon>
        <taxon>Viridiplantae</taxon>
        <taxon>Streptophyta</taxon>
        <taxon>Embryophyta</taxon>
        <taxon>Tracheophyta</taxon>
        <taxon>Spermatophyta</taxon>
        <taxon>Magnoliopsida</taxon>
        <taxon>eudicotyledons</taxon>
        <taxon>Gunneridae</taxon>
        <taxon>Pentapetalae</taxon>
        <taxon>asterids</taxon>
        <taxon>lamiids</taxon>
        <taxon>Lamiales</taxon>
        <taxon>Orobanchaceae</taxon>
        <taxon>Rehmannieae</taxon>
        <taxon>Rehmannia</taxon>
    </lineage>
</organism>
<dbReference type="InterPro" id="IPR026960">
    <property type="entry name" value="RVT-Znf"/>
</dbReference>
<comment type="caution">
    <text evidence="2">The sequence shown here is derived from an EMBL/GenBank/DDBJ whole genome shotgun (WGS) entry which is preliminary data.</text>
</comment>
<evidence type="ECO:0000313" key="2">
    <source>
        <dbReference type="EMBL" id="KAK6136945.1"/>
    </source>
</evidence>
<dbReference type="Proteomes" id="UP001318860">
    <property type="component" value="Unassembled WGS sequence"/>
</dbReference>
<gene>
    <name evidence="2" type="ORF">DH2020_029306</name>
</gene>
<reference evidence="2 3" key="1">
    <citation type="journal article" date="2021" name="Comput. Struct. Biotechnol. J.">
        <title>De novo genome assembly of the potent medicinal plant Rehmannia glutinosa using nanopore technology.</title>
        <authorList>
            <person name="Ma L."/>
            <person name="Dong C."/>
            <person name="Song C."/>
            <person name="Wang X."/>
            <person name="Zheng X."/>
            <person name="Niu Y."/>
            <person name="Chen S."/>
            <person name="Feng W."/>
        </authorList>
    </citation>
    <scope>NUCLEOTIDE SEQUENCE [LARGE SCALE GENOMIC DNA]</scope>
    <source>
        <strain evidence="2">DH-2019</strain>
    </source>
</reference>
<feature type="domain" description="Reverse transcriptase zinc-binding" evidence="1">
    <location>
        <begin position="220"/>
        <end position="296"/>
    </location>
</feature>
<keyword evidence="3" id="KW-1185">Reference proteome</keyword>
<proteinExistence type="predicted"/>
<sequence length="394" mass="45834">MAGICESDTRQILDLSQLARGTMPFRYLGIPLAAEKLKVVYYEELVGKIRTYVDGWSANTLSYAGRTELVRSVLQGVECFWLSILPIPAVVRSKIISICRSFLWGSVNPSVAWSTLCLPKSEGGLGLRDFQSWNHALLAKTLWNIQGNKDTLWYKWIHQVYLRGRNIWDWELRRDDSPLFKNLHSIRDIIVQKCGSQERAAQLLASWNANHRVKGPNNPYNFFRPHQPEVPWSNVIWSSCIMPKHSFHLWLCKQSRIRTRDRIRWMDVDKLCVFCGTKPETCQHLYFECAFTRAVWTGIRGWIGIDRQMTTFSSAIKWLKKEAKGTSWHSRGQKIAFATTVYQLWNARNRLIFEGEVSHIDLVIHKIKTHVYKVMFSLYPDVLVHFEKLAMGEN</sequence>
<evidence type="ECO:0000313" key="3">
    <source>
        <dbReference type="Proteomes" id="UP001318860"/>
    </source>
</evidence>